<protein>
    <submittedName>
        <fullName evidence="1">Uncharacterized protein</fullName>
    </submittedName>
</protein>
<name>A0ABV7ZGF7_9HELI</name>
<organism evidence="1 2">
    <name type="scientific">Helicobacter baculiformis</name>
    <dbReference type="NCBI Taxonomy" id="427351"/>
    <lineage>
        <taxon>Bacteria</taxon>
        <taxon>Pseudomonadati</taxon>
        <taxon>Campylobacterota</taxon>
        <taxon>Epsilonproteobacteria</taxon>
        <taxon>Campylobacterales</taxon>
        <taxon>Helicobacteraceae</taxon>
        <taxon>Helicobacter</taxon>
    </lineage>
</organism>
<keyword evidence="2" id="KW-1185">Reference proteome</keyword>
<proteinExistence type="predicted"/>
<comment type="caution">
    <text evidence="1">The sequence shown here is derived from an EMBL/GenBank/DDBJ whole genome shotgun (WGS) entry which is preliminary data.</text>
</comment>
<accession>A0ABV7ZGF7</accession>
<dbReference type="Proteomes" id="UP001595783">
    <property type="component" value="Unassembled WGS sequence"/>
</dbReference>
<dbReference type="RefSeq" id="WP_158653082.1">
    <property type="nucleotide sequence ID" value="NZ_FZMF01000015.1"/>
</dbReference>
<dbReference type="EMBL" id="JBHRZO010000002">
    <property type="protein sequence ID" value="MFC3847101.1"/>
    <property type="molecule type" value="Genomic_DNA"/>
</dbReference>
<evidence type="ECO:0000313" key="1">
    <source>
        <dbReference type="EMBL" id="MFC3847101.1"/>
    </source>
</evidence>
<sequence>MELEATIVHSAINFPEYLEDFLTEVGLKHFERAHVRILECILGLLAAGQSVSLGALRVSLGEEFCTSSAFLNLLQTEIMPDYYNARELLIQEWRLKAQKLLGAELIKSATRGEIFDVEILNKHMGLELRHESKTLSAWIKEITAAPPIERVATGIDFLDQSFKGGLETAT</sequence>
<evidence type="ECO:0000313" key="2">
    <source>
        <dbReference type="Proteomes" id="UP001595783"/>
    </source>
</evidence>
<reference evidence="2" key="1">
    <citation type="journal article" date="2019" name="Int. J. Syst. Evol. Microbiol.">
        <title>The Global Catalogue of Microorganisms (GCM) 10K type strain sequencing project: providing services to taxonomists for standard genome sequencing and annotation.</title>
        <authorList>
            <consortium name="The Broad Institute Genomics Platform"/>
            <consortium name="The Broad Institute Genome Sequencing Center for Infectious Disease"/>
            <person name="Wu L."/>
            <person name="Ma J."/>
        </authorList>
    </citation>
    <scope>NUCLEOTIDE SEQUENCE [LARGE SCALE GENOMIC DNA]</scope>
    <source>
        <strain evidence="2">CCUG 53816</strain>
    </source>
</reference>
<gene>
    <name evidence="1" type="ORF">ACFOPX_00935</name>
</gene>